<dbReference type="InterPro" id="IPR027278">
    <property type="entry name" value="ACCD_DCysDesulf"/>
</dbReference>
<dbReference type="InterPro" id="IPR001926">
    <property type="entry name" value="TrpB-like_PALP"/>
</dbReference>
<evidence type="ECO:0000256" key="1">
    <source>
        <dbReference type="ARBA" id="ARBA00001933"/>
    </source>
</evidence>
<dbReference type="PANTHER" id="PTHR43780">
    <property type="entry name" value="1-AMINOCYCLOPROPANE-1-CARBOXYLATE DEAMINASE-RELATED"/>
    <property type="match status" value="1"/>
</dbReference>
<evidence type="ECO:0000259" key="4">
    <source>
        <dbReference type="Pfam" id="PF00291"/>
    </source>
</evidence>
<evidence type="ECO:0000256" key="2">
    <source>
        <dbReference type="ARBA" id="ARBA00008639"/>
    </source>
</evidence>
<dbReference type="PANTHER" id="PTHR43780:SF2">
    <property type="entry name" value="1-AMINOCYCLOPROPANE-1-CARBOXYLATE DEAMINASE-RELATED"/>
    <property type="match status" value="1"/>
</dbReference>
<comment type="caution">
    <text evidence="5">The sequence shown here is derived from an EMBL/GenBank/DDBJ whole genome shotgun (WGS) entry which is preliminary data.</text>
</comment>
<sequence>MSAPALLLPSPVEALDDERLDAAGVRVLLKRDDLIHPELPGNKWRKLKYNLEAAEAAGAARLLTFGGAYSNHIRAVAAAGALFGFETIGVIRGEAYDPLNPSLQFAVDHGMRLAYLDRQTYRRKTGPDVLERLGAEHGDFYLVPEGGSNALAVRGCAELVGEIDEDFDVVCCGVGTGGTLAGIAAGLASGREPGSEPGREPGQLAIGFSSLKGGDFLSDDVAALQRAALGEVTENWEIETGYHFGGYARVKPELTQFVDDFQARHGVRLDRVYVAKMMYGVYDLVARGRFPAGTRIVAVITGPDFASRPRWSSDEAG</sequence>
<accession>A0ABP8XBF0</accession>
<dbReference type="RefSeq" id="WP_253867872.1">
    <property type="nucleotide sequence ID" value="NZ_BAABHM010000011.1"/>
</dbReference>
<name>A0ABP8XBF0_9MICO</name>
<organism evidence="5 6">
    <name type="scientific">Promicromonospora umidemergens</name>
    <dbReference type="NCBI Taxonomy" id="629679"/>
    <lineage>
        <taxon>Bacteria</taxon>
        <taxon>Bacillati</taxon>
        <taxon>Actinomycetota</taxon>
        <taxon>Actinomycetes</taxon>
        <taxon>Micrococcales</taxon>
        <taxon>Promicromonosporaceae</taxon>
        <taxon>Promicromonospora</taxon>
    </lineage>
</organism>
<evidence type="ECO:0000313" key="5">
    <source>
        <dbReference type="EMBL" id="GAA4704237.1"/>
    </source>
</evidence>
<comment type="cofactor">
    <cofactor evidence="1">
        <name>pyridoxal 5'-phosphate</name>
        <dbReference type="ChEBI" id="CHEBI:597326"/>
    </cofactor>
</comment>
<keyword evidence="6" id="KW-1185">Reference proteome</keyword>
<keyword evidence="3" id="KW-0663">Pyridoxal phosphate</keyword>
<dbReference type="Proteomes" id="UP001500843">
    <property type="component" value="Unassembled WGS sequence"/>
</dbReference>
<dbReference type="Gene3D" id="3.40.50.1100">
    <property type="match status" value="2"/>
</dbReference>
<reference evidence="6" key="1">
    <citation type="journal article" date="2019" name="Int. J. Syst. Evol. Microbiol.">
        <title>The Global Catalogue of Microorganisms (GCM) 10K type strain sequencing project: providing services to taxonomists for standard genome sequencing and annotation.</title>
        <authorList>
            <consortium name="The Broad Institute Genomics Platform"/>
            <consortium name="The Broad Institute Genome Sequencing Center for Infectious Disease"/>
            <person name="Wu L."/>
            <person name="Ma J."/>
        </authorList>
    </citation>
    <scope>NUCLEOTIDE SEQUENCE [LARGE SCALE GENOMIC DNA]</scope>
    <source>
        <strain evidence="6">JCM 17975</strain>
    </source>
</reference>
<evidence type="ECO:0000256" key="3">
    <source>
        <dbReference type="ARBA" id="ARBA00022898"/>
    </source>
</evidence>
<dbReference type="Pfam" id="PF00291">
    <property type="entry name" value="PALP"/>
    <property type="match status" value="1"/>
</dbReference>
<comment type="similarity">
    <text evidence="2">Belongs to the ACC deaminase/D-cysteine desulfhydrase family.</text>
</comment>
<feature type="domain" description="Tryptophan synthase beta chain-like PALP" evidence="4">
    <location>
        <begin position="19"/>
        <end position="302"/>
    </location>
</feature>
<dbReference type="InterPro" id="IPR036052">
    <property type="entry name" value="TrpB-like_PALP_sf"/>
</dbReference>
<evidence type="ECO:0000313" key="6">
    <source>
        <dbReference type="Proteomes" id="UP001500843"/>
    </source>
</evidence>
<gene>
    <name evidence="5" type="ORF">GCM10023198_27290</name>
</gene>
<protein>
    <submittedName>
        <fullName evidence="5">Pyridoxal-phosphate dependent enzyme</fullName>
    </submittedName>
</protein>
<dbReference type="EMBL" id="BAABHM010000011">
    <property type="protein sequence ID" value="GAA4704237.1"/>
    <property type="molecule type" value="Genomic_DNA"/>
</dbReference>
<dbReference type="SUPFAM" id="SSF53686">
    <property type="entry name" value="Tryptophan synthase beta subunit-like PLP-dependent enzymes"/>
    <property type="match status" value="1"/>
</dbReference>
<dbReference type="PIRSF" id="PIRSF006278">
    <property type="entry name" value="ACCD_DCysDesulf"/>
    <property type="match status" value="1"/>
</dbReference>
<proteinExistence type="inferred from homology"/>